<keyword evidence="5 9" id="KW-0808">Transferase</keyword>
<evidence type="ECO:0000256" key="3">
    <source>
        <dbReference type="ARBA" id="ARBA00022485"/>
    </source>
</evidence>
<evidence type="ECO:0000256" key="6">
    <source>
        <dbReference type="ARBA" id="ARBA00022723"/>
    </source>
</evidence>
<dbReference type="AlphaFoldDB" id="I4B8C6"/>
<gene>
    <name evidence="9" type="primary">nadA</name>
    <name evidence="10" type="ordered locus">Turpa_2894</name>
</gene>
<comment type="cofactor">
    <cofactor evidence="9">
        <name>[4Fe-4S] cluster</name>
        <dbReference type="ChEBI" id="CHEBI:49883"/>
    </cofactor>
    <text evidence="9">Binds 1 [4Fe-4S] cluster per subunit.</text>
</comment>
<evidence type="ECO:0000256" key="7">
    <source>
        <dbReference type="ARBA" id="ARBA00023004"/>
    </source>
</evidence>
<feature type="binding site" evidence="9">
    <location>
        <begin position="135"/>
        <end position="137"/>
    </location>
    <ligand>
        <name>iminosuccinate</name>
        <dbReference type="ChEBI" id="CHEBI:77875"/>
    </ligand>
</feature>
<dbReference type="InterPro" id="IPR036094">
    <property type="entry name" value="NadA_sf"/>
</dbReference>
<feature type="binding site" evidence="9">
    <location>
        <position position="237"/>
    </location>
    <ligand>
        <name>iminosuccinate</name>
        <dbReference type="ChEBI" id="CHEBI:77875"/>
    </ligand>
</feature>
<feature type="binding site" evidence="9">
    <location>
        <position position="46"/>
    </location>
    <ligand>
        <name>iminosuccinate</name>
        <dbReference type="ChEBI" id="CHEBI:77875"/>
    </ligand>
</feature>
<evidence type="ECO:0000313" key="11">
    <source>
        <dbReference type="Proteomes" id="UP000006048"/>
    </source>
</evidence>
<dbReference type="GO" id="GO:0008987">
    <property type="term" value="F:quinolinate synthetase A activity"/>
    <property type="evidence" value="ECO:0007669"/>
    <property type="project" value="UniProtKB-UniRule"/>
</dbReference>
<organism evidence="10 11">
    <name type="scientific">Turneriella parva (strain ATCC BAA-1111 / DSM 21527 / NCTC 11395 / H)</name>
    <name type="common">Leptospira parva</name>
    <dbReference type="NCBI Taxonomy" id="869212"/>
    <lineage>
        <taxon>Bacteria</taxon>
        <taxon>Pseudomonadati</taxon>
        <taxon>Spirochaetota</taxon>
        <taxon>Spirochaetia</taxon>
        <taxon>Leptospirales</taxon>
        <taxon>Leptospiraceae</taxon>
        <taxon>Turneriella</taxon>
    </lineage>
</organism>
<dbReference type="InterPro" id="IPR003473">
    <property type="entry name" value="NadA"/>
</dbReference>
<feature type="binding site" evidence="9">
    <location>
        <begin position="220"/>
        <end position="222"/>
    </location>
    <ligand>
        <name>iminosuccinate</name>
        <dbReference type="ChEBI" id="CHEBI:77875"/>
    </ligand>
</feature>
<evidence type="ECO:0000313" key="10">
    <source>
        <dbReference type="EMBL" id="AFM13533.1"/>
    </source>
</evidence>
<dbReference type="PATRIC" id="fig|869212.3.peg.2917"/>
<dbReference type="HAMAP" id="MF_00568">
    <property type="entry name" value="NadA_type2"/>
    <property type="match status" value="1"/>
</dbReference>
<evidence type="ECO:0000256" key="2">
    <source>
        <dbReference type="ARBA" id="ARBA00012669"/>
    </source>
</evidence>
<comment type="pathway">
    <text evidence="1 9">Cofactor biosynthesis; NAD(+) biosynthesis; quinolinate from iminoaspartate: step 1/1.</text>
</comment>
<feature type="binding site" evidence="9">
    <location>
        <position position="152"/>
    </location>
    <ligand>
        <name>iminosuccinate</name>
        <dbReference type="ChEBI" id="CHEBI:77875"/>
    </ligand>
</feature>
<feature type="binding site" evidence="9">
    <location>
        <position position="194"/>
    </location>
    <ligand>
        <name>[4Fe-4S] cluster</name>
        <dbReference type="ChEBI" id="CHEBI:49883"/>
    </ligand>
</feature>
<feature type="binding site" evidence="9">
    <location>
        <position position="280"/>
    </location>
    <ligand>
        <name>[4Fe-4S] cluster</name>
        <dbReference type="ChEBI" id="CHEBI:49883"/>
    </ligand>
</feature>
<keyword evidence="3 9" id="KW-0004">4Fe-4S</keyword>
<evidence type="ECO:0000256" key="8">
    <source>
        <dbReference type="ARBA" id="ARBA00023014"/>
    </source>
</evidence>
<evidence type="ECO:0000256" key="9">
    <source>
        <dbReference type="HAMAP-Rule" id="MF_00568"/>
    </source>
</evidence>
<dbReference type="GO" id="GO:0005829">
    <property type="term" value="C:cytosol"/>
    <property type="evidence" value="ECO:0007669"/>
    <property type="project" value="TreeGrafter"/>
</dbReference>
<keyword evidence="11" id="KW-1185">Reference proteome</keyword>
<dbReference type="OrthoDB" id="9801204at2"/>
<dbReference type="RefSeq" id="WP_014804035.1">
    <property type="nucleotide sequence ID" value="NC_018020.1"/>
</dbReference>
<dbReference type="GO" id="GO:0046872">
    <property type="term" value="F:metal ion binding"/>
    <property type="evidence" value="ECO:0007669"/>
    <property type="project" value="UniProtKB-KW"/>
</dbReference>
<dbReference type="NCBIfam" id="NF006879">
    <property type="entry name" value="PRK09375.1-4"/>
    <property type="match status" value="1"/>
</dbReference>
<dbReference type="NCBIfam" id="NF006878">
    <property type="entry name" value="PRK09375.1-2"/>
    <property type="match status" value="1"/>
</dbReference>
<feature type="binding site" evidence="9">
    <location>
        <position position="109"/>
    </location>
    <ligand>
        <name>[4Fe-4S] cluster</name>
        <dbReference type="ChEBI" id="CHEBI:49883"/>
    </ligand>
</feature>
<dbReference type="PANTHER" id="PTHR30573:SF0">
    <property type="entry name" value="QUINOLINATE SYNTHASE, CHLOROPLASTIC"/>
    <property type="match status" value="1"/>
</dbReference>
<dbReference type="EC" id="2.5.1.72" evidence="2 9"/>
<dbReference type="GO" id="GO:0051539">
    <property type="term" value="F:4 iron, 4 sulfur cluster binding"/>
    <property type="evidence" value="ECO:0007669"/>
    <property type="project" value="UniProtKB-KW"/>
</dbReference>
<keyword evidence="8 9" id="KW-0411">Iron-sulfur</keyword>
<dbReference type="NCBIfam" id="TIGR00550">
    <property type="entry name" value="nadA"/>
    <property type="match status" value="1"/>
</dbReference>
<keyword evidence="6 9" id="KW-0479">Metal-binding</keyword>
<sequence length="323" mass="36225">MTNEIIQKWREGAGKVYLPEELDAREPLVREILELKKEKNAIILGHNYMTPDVYHGISDVVGDSLELARRSKESNADIILFNGVHFMAETAKILNPSRKVLIADLKAGCSLAESMTGEDVRQLRRQYPGVPIVSYINCTADVKTEVDIICTSANAVRIVESLDSDTVLVVPDGYLAQNIQKQTKKKIIPWPGKCMVHELYTEFDVDVARKSFPQAKIIAHPECKETVTAKVDFTGSTSQMGKYIRESGADQVLLMTECSMGDNLRAEFPKVSFISSCQTCPHMKKITLEKVRDALRDEKYEIELSDDTIKRARASLDRMLAVV</sequence>
<dbReference type="SUPFAM" id="SSF142754">
    <property type="entry name" value="NadA-like"/>
    <property type="match status" value="1"/>
</dbReference>
<dbReference type="Proteomes" id="UP000006048">
    <property type="component" value="Chromosome"/>
</dbReference>
<dbReference type="UniPathway" id="UPA00253">
    <property type="reaction ID" value="UER00327"/>
</dbReference>
<dbReference type="Gene3D" id="3.40.50.10800">
    <property type="entry name" value="NadA-like"/>
    <property type="match status" value="3"/>
</dbReference>
<reference evidence="10 11" key="1">
    <citation type="submission" date="2012-06" db="EMBL/GenBank/DDBJ databases">
        <title>The complete chromosome of genome of Turneriella parva DSM 21527.</title>
        <authorList>
            <consortium name="US DOE Joint Genome Institute (JGI-PGF)"/>
            <person name="Lucas S."/>
            <person name="Han J."/>
            <person name="Lapidus A."/>
            <person name="Bruce D."/>
            <person name="Goodwin L."/>
            <person name="Pitluck S."/>
            <person name="Peters L."/>
            <person name="Kyrpides N."/>
            <person name="Mavromatis K."/>
            <person name="Ivanova N."/>
            <person name="Mikhailova N."/>
            <person name="Chertkov O."/>
            <person name="Detter J.C."/>
            <person name="Tapia R."/>
            <person name="Han C."/>
            <person name="Land M."/>
            <person name="Hauser L."/>
            <person name="Markowitz V."/>
            <person name="Cheng J.-F."/>
            <person name="Hugenholtz P."/>
            <person name="Woyke T."/>
            <person name="Wu D."/>
            <person name="Gronow S."/>
            <person name="Wellnitz S."/>
            <person name="Brambilla E."/>
            <person name="Klenk H.-P."/>
            <person name="Eisen J.A."/>
        </authorList>
    </citation>
    <scope>NUCLEOTIDE SEQUENCE [LARGE SCALE GENOMIC DNA]</scope>
    <source>
        <strain evidence="11">ATCC BAA-1111 / DSM 21527 / NCTC 11395 / H</strain>
    </source>
</reference>
<dbReference type="Pfam" id="PF02445">
    <property type="entry name" value="NadA"/>
    <property type="match status" value="1"/>
</dbReference>
<keyword evidence="9" id="KW-0963">Cytoplasm</keyword>
<comment type="catalytic activity">
    <reaction evidence="9">
        <text>iminosuccinate + dihydroxyacetone phosphate = quinolinate + phosphate + 2 H2O + H(+)</text>
        <dbReference type="Rhea" id="RHEA:25888"/>
        <dbReference type="ChEBI" id="CHEBI:15377"/>
        <dbReference type="ChEBI" id="CHEBI:15378"/>
        <dbReference type="ChEBI" id="CHEBI:29959"/>
        <dbReference type="ChEBI" id="CHEBI:43474"/>
        <dbReference type="ChEBI" id="CHEBI:57642"/>
        <dbReference type="ChEBI" id="CHEBI:77875"/>
        <dbReference type="EC" id="2.5.1.72"/>
    </reaction>
</comment>
<accession>I4B8C6</accession>
<feature type="binding site" evidence="9">
    <location>
        <position position="64"/>
    </location>
    <ligand>
        <name>iminosuccinate</name>
        <dbReference type="ChEBI" id="CHEBI:77875"/>
    </ligand>
</feature>
<keyword evidence="4 9" id="KW-0662">Pyridine nucleotide biosynthesis</keyword>
<protein>
    <recommendedName>
        <fullName evidence="2 9">Quinolinate synthase</fullName>
        <ecNumber evidence="2 9">2.5.1.72</ecNumber>
    </recommendedName>
</protein>
<comment type="subcellular location">
    <subcellularLocation>
        <location evidence="9">Cytoplasm</location>
    </subcellularLocation>
</comment>
<comment type="similarity">
    <text evidence="9">Belongs to the quinolinate synthase family. Type 2 subfamily.</text>
</comment>
<dbReference type="EMBL" id="CP002959">
    <property type="protein sequence ID" value="AFM13533.1"/>
    <property type="molecule type" value="Genomic_DNA"/>
</dbReference>
<dbReference type="GO" id="GO:0034628">
    <property type="term" value="P:'de novo' NAD+ biosynthetic process from L-aspartate"/>
    <property type="evidence" value="ECO:0007669"/>
    <property type="project" value="TreeGrafter"/>
</dbReference>
<comment type="function">
    <text evidence="9">Catalyzes the condensation of iminoaspartate with dihydroxyacetone phosphate to form quinolinate.</text>
</comment>
<keyword evidence="7 9" id="KW-0408">Iron</keyword>
<dbReference type="PANTHER" id="PTHR30573">
    <property type="entry name" value="QUINOLINATE SYNTHETASE A"/>
    <property type="match status" value="1"/>
</dbReference>
<evidence type="ECO:0000256" key="4">
    <source>
        <dbReference type="ARBA" id="ARBA00022642"/>
    </source>
</evidence>
<dbReference type="STRING" id="869212.Turpa_2894"/>
<evidence type="ECO:0000256" key="5">
    <source>
        <dbReference type="ARBA" id="ARBA00022679"/>
    </source>
</evidence>
<dbReference type="KEGG" id="tpx:Turpa_2894"/>
<name>I4B8C6_TURPD</name>
<dbReference type="HOGENOM" id="CLU_047382_0_0_12"/>
<dbReference type="InterPro" id="IPR023066">
    <property type="entry name" value="Quinolinate_synth_type2"/>
</dbReference>
<evidence type="ECO:0000256" key="1">
    <source>
        <dbReference type="ARBA" id="ARBA00005065"/>
    </source>
</evidence>
<proteinExistence type="inferred from homology"/>